<name>A0A6A6TJ84_9PLEO</name>
<feature type="compositionally biased region" description="Basic and acidic residues" evidence="4">
    <location>
        <begin position="73"/>
        <end position="83"/>
    </location>
</feature>
<feature type="compositionally biased region" description="Polar residues" evidence="4">
    <location>
        <begin position="249"/>
        <end position="263"/>
    </location>
</feature>
<evidence type="ECO:0000256" key="4">
    <source>
        <dbReference type="SAM" id="MobiDB-lite"/>
    </source>
</evidence>
<reference evidence="6" key="1">
    <citation type="journal article" date="2020" name="Stud. Mycol.">
        <title>101 Dothideomycetes genomes: a test case for predicting lifestyles and emergence of pathogens.</title>
        <authorList>
            <person name="Haridas S."/>
            <person name="Albert R."/>
            <person name="Binder M."/>
            <person name="Bloem J."/>
            <person name="Labutti K."/>
            <person name="Salamov A."/>
            <person name="Andreopoulos B."/>
            <person name="Baker S."/>
            <person name="Barry K."/>
            <person name="Bills G."/>
            <person name="Bluhm B."/>
            <person name="Cannon C."/>
            <person name="Castanera R."/>
            <person name="Culley D."/>
            <person name="Daum C."/>
            <person name="Ezra D."/>
            <person name="Gonzalez J."/>
            <person name="Henrissat B."/>
            <person name="Kuo A."/>
            <person name="Liang C."/>
            <person name="Lipzen A."/>
            <person name="Lutzoni F."/>
            <person name="Magnuson J."/>
            <person name="Mondo S."/>
            <person name="Nolan M."/>
            <person name="Ohm R."/>
            <person name="Pangilinan J."/>
            <person name="Park H.-J."/>
            <person name="Ramirez L."/>
            <person name="Alfaro M."/>
            <person name="Sun H."/>
            <person name="Tritt A."/>
            <person name="Yoshinaga Y."/>
            <person name="Zwiers L.-H."/>
            <person name="Turgeon B."/>
            <person name="Goodwin S."/>
            <person name="Spatafora J."/>
            <person name="Crous P."/>
            <person name="Grigoriev I."/>
        </authorList>
    </citation>
    <scope>NUCLEOTIDE SEQUENCE</scope>
    <source>
        <strain evidence="6">CBS 122681</strain>
    </source>
</reference>
<evidence type="ECO:0000259" key="5">
    <source>
        <dbReference type="PROSITE" id="PS50014"/>
    </source>
</evidence>
<feature type="region of interest" description="Disordered" evidence="4">
    <location>
        <begin position="777"/>
        <end position="816"/>
    </location>
</feature>
<keyword evidence="1 2" id="KW-0103">Bromodomain</keyword>
<feature type="compositionally biased region" description="Basic residues" evidence="4">
    <location>
        <begin position="519"/>
        <end position="532"/>
    </location>
</feature>
<evidence type="ECO:0000313" key="7">
    <source>
        <dbReference type="Proteomes" id="UP000799324"/>
    </source>
</evidence>
<feature type="compositionally biased region" description="Basic residues" evidence="4">
    <location>
        <begin position="477"/>
        <end position="486"/>
    </location>
</feature>
<dbReference type="SUPFAM" id="SSF47370">
    <property type="entry name" value="Bromodomain"/>
    <property type="match status" value="1"/>
</dbReference>
<dbReference type="InterPro" id="IPR036427">
    <property type="entry name" value="Bromodomain-like_sf"/>
</dbReference>
<evidence type="ECO:0000256" key="2">
    <source>
        <dbReference type="PROSITE-ProRule" id="PRU00035"/>
    </source>
</evidence>
<keyword evidence="3" id="KW-0175">Coiled coil</keyword>
<evidence type="ECO:0000256" key="1">
    <source>
        <dbReference type="ARBA" id="ARBA00023117"/>
    </source>
</evidence>
<feature type="compositionally biased region" description="Pro residues" evidence="4">
    <location>
        <begin position="218"/>
        <end position="241"/>
    </location>
</feature>
<feature type="region of interest" description="Disordered" evidence="4">
    <location>
        <begin position="151"/>
        <end position="633"/>
    </location>
</feature>
<feature type="coiled-coil region" evidence="3">
    <location>
        <begin position="124"/>
        <end position="151"/>
    </location>
</feature>
<dbReference type="Gene3D" id="1.20.920.10">
    <property type="entry name" value="Bromodomain-like"/>
    <property type="match status" value="1"/>
</dbReference>
<dbReference type="OrthoDB" id="21449at2759"/>
<proteinExistence type="predicted"/>
<dbReference type="PANTHER" id="PTHR15398:SF4">
    <property type="entry name" value="BROMODOMAIN-CONTAINING PROTEIN 8 ISOFORM X1"/>
    <property type="match status" value="1"/>
</dbReference>
<organism evidence="6 7">
    <name type="scientific">Lophiostoma macrostomum CBS 122681</name>
    <dbReference type="NCBI Taxonomy" id="1314788"/>
    <lineage>
        <taxon>Eukaryota</taxon>
        <taxon>Fungi</taxon>
        <taxon>Dikarya</taxon>
        <taxon>Ascomycota</taxon>
        <taxon>Pezizomycotina</taxon>
        <taxon>Dothideomycetes</taxon>
        <taxon>Pleosporomycetidae</taxon>
        <taxon>Pleosporales</taxon>
        <taxon>Lophiostomataceae</taxon>
        <taxon>Lophiostoma</taxon>
    </lineage>
</organism>
<dbReference type="CDD" id="cd04369">
    <property type="entry name" value="Bromodomain"/>
    <property type="match status" value="1"/>
</dbReference>
<dbReference type="InterPro" id="IPR001487">
    <property type="entry name" value="Bromodomain"/>
</dbReference>
<dbReference type="EMBL" id="MU004307">
    <property type="protein sequence ID" value="KAF2659371.1"/>
    <property type="molecule type" value="Genomic_DNA"/>
</dbReference>
<protein>
    <recommendedName>
        <fullName evidence="5">Bromo domain-containing protein</fullName>
    </recommendedName>
</protein>
<accession>A0A6A6TJ84</accession>
<feature type="compositionally biased region" description="Pro residues" evidence="4">
    <location>
        <begin position="330"/>
        <end position="349"/>
    </location>
</feature>
<feature type="compositionally biased region" description="Polar residues" evidence="4">
    <location>
        <begin position="359"/>
        <end position="388"/>
    </location>
</feature>
<feature type="compositionally biased region" description="Low complexity" evidence="4">
    <location>
        <begin position="533"/>
        <end position="543"/>
    </location>
</feature>
<dbReference type="PROSITE" id="PS50014">
    <property type="entry name" value="BROMODOMAIN_2"/>
    <property type="match status" value="1"/>
</dbReference>
<feature type="region of interest" description="Disordered" evidence="4">
    <location>
        <begin position="73"/>
        <end position="106"/>
    </location>
</feature>
<gene>
    <name evidence="6" type="ORF">K491DRAFT_622911</name>
</gene>
<feature type="compositionally biased region" description="Polar residues" evidence="4">
    <location>
        <begin position="164"/>
        <end position="205"/>
    </location>
</feature>
<dbReference type="GO" id="GO:0006325">
    <property type="term" value="P:chromatin organization"/>
    <property type="evidence" value="ECO:0007669"/>
    <property type="project" value="UniProtKB-ARBA"/>
</dbReference>
<dbReference type="PANTHER" id="PTHR15398">
    <property type="entry name" value="BROMODOMAIN-CONTAINING PROTEIN 8"/>
    <property type="match status" value="1"/>
</dbReference>
<evidence type="ECO:0000256" key="3">
    <source>
        <dbReference type="SAM" id="Coils"/>
    </source>
</evidence>
<dbReference type="AlphaFoldDB" id="A0A6A6TJ84"/>
<feature type="compositionally biased region" description="Polar residues" evidence="4">
    <location>
        <begin position="550"/>
        <end position="569"/>
    </location>
</feature>
<feature type="compositionally biased region" description="Basic and acidic residues" evidence="4">
    <location>
        <begin position="487"/>
        <end position="517"/>
    </location>
</feature>
<evidence type="ECO:0000313" key="6">
    <source>
        <dbReference type="EMBL" id="KAF2659371.1"/>
    </source>
</evidence>
<dbReference type="Proteomes" id="UP000799324">
    <property type="component" value="Unassembled WGS sequence"/>
</dbReference>
<feature type="domain" description="Bromo" evidence="5">
    <location>
        <begin position="658"/>
        <end position="763"/>
    </location>
</feature>
<feature type="compositionally biased region" description="Basic and acidic residues" evidence="4">
    <location>
        <begin position="782"/>
        <end position="795"/>
    </location>
</feature>
<feature type="compositionally biased region" description="Polar residues" evidence="4">
    <location>
        <begin position="416"/>
        <end position="435"/>
    </location>
</feature>
<keyword evidence="7" id="KW-1185">Reference proteome</keyword>
<sequence length="816" mass="87689">MTTSLTAYTPLESLLLFQSLNTYGVGSSIFSRISDLLKNNPTVTNAKSFQSGRLSPDALRNFYLASLKEEIKSEGHDGAHEGDGPNGDARNPRKRKAPSPSLQEAAQHAHLIPKLVHKLYARYRSAVTEQIRDEEDRYERLQRELASIERGERDGELVDRANGKSPNPRSPSITKKSPLLQQKPLSASPTPQLTLAPSNGQTPSDRGSKKTSPRKKPPPPPTPSTPQPAPAPNIPSHPSPGVPIAKSPSAPSQTTGSHASPSTTLPPAPQYHPQPIQPYGGNGVSQYGPAPSPAGAFPHANQRFQGQQYHMPPSPGTQTPSQQRTLVPQPLQPPQLPSQPPQMAQPPPQGGFMLPPFQVSPQDPSRAHQQAPQSYSQVSTPISRSSSVARPGVSTASAIRRGLPPLQPISFLPRSVVSTPLGQQTPYSAVSTPRSAKTLWKSGIKHLPAPSASHPKVEPIDDAGPPEPPKQSPPKAKAVRKTRAKGKAKEEEKEKPTGKDAEPEAEAEPDKMEEAVRPGRSRQRGATRRARRGSIASSQAGGSVRERSRSQSIISHTETIAADTESQAGTRVKSERGTPLDVGEEDSVGTPSQSRPKPRRRAGTVQPSQPRGRKRTAREASIAESEEQADADTPSFPKTIIAFRQFNKSCVPILDDIRAHKHGSLFSTAVKAKDAEGYHEIIKRPTDMNAIKKAVAAGSKAVTAAASDTPVGSPGGAGSMLQVPLTADVIPPKAIVNSSQLEKELMRMFANAVMFNPGEEGVVEDAREMSEACQRSLSNWRSAERERQGVGRVEIEETPISTQEDDAPAASKRRKL</sequence>
<feature type="compositionally biased region" description="Basic and acidic residues" evidence="4">
    <location>
        <begin position="151"/>
        <end position="162"/>
    </location>
</feature>
<feature type="compositionally biased region" description="Low complexity" evidence="4">
    <location>
        <begin position="316"/>
        <end position="329"/>
    </location>
</feature>
<dbReference type="Pfam" id="PF00439">
    <property type="entry name" value="Bromodomain"/>
    <property type="match status" value="1"/>
</dbReference>
<feature type="compositionally biased region" description="Pro residues" evidence="4">
    <location>
        <begin position="264"/>
        <end position="276"/>
    </location>
</feature>
<dbReference type="GO" id="GO:0035267">
    <property type="term" value="C:NuA4 histone acetyltransferase complex"/>
    <property type="evidence" value="ECO:0007669"/>
    <property type="project" value="TreeGrafter"/>
</dbReference>